<dbReference type="SUPFAM" id="SSF51735">
    <property type="entry name" value="NAD(P)-binding Rossmann-fold domains"/>
    <property type="match status" value="1"/>
</dbReference>
<dbReference type="PRINTS" id="PR00080">
    <property type="entry name" value="SDRFAMILY"/>
</dbReference>
<dbReference type="Gene3D" id="3.40.50.720">
    <property type="entry name" value="NAD(P)-binding Rossmann-like Domain"/>
    <property type="match status" value="1"/>
</dbReference>
<keyword evidence="2" id="KW-0560">Oxidoreductase</keyword>
<evidence type="ECO:0000313" key="5">
    <source>
        <dbReference type="EMBL" id="GGC72730.1"/>
    </source>
</evidence>
<dbReference type="InterPro" id="IPR057326">
    <property type="entry name" value="KR_dom"/>
</dbReference>
<dbReference type="PRINTS" id="PR00081">
    <property type="entry name" value="GDHRDH"/>
</dbReference>
<evidence type="ECO:0000259" key="4">
    <source>
        <dbReference type="SMART" id="SM00822"/>
    </source>
</evidence>
<dbReference type="InterPro" id="IPR002347">
    <property type="entry name" value="SDR_fam"/>
</dbReference>
<dbReference type="EMBL" id="BMHL01000023">
    <property type="protein sequence ID" value="GGC72730.1"/>
    <property type="molecule type" value="Genomic_DNA"/>
</dbReference>
<dbReference type="PANTHER" id="PTHR42901:SF1">
    <property type="entry name" value="ALCOHOL DEHYDROGENASE"/>
    <property type="match status" value="1"/>
</dbReference>
<gene>
    <name evidence="5" type="primary">dltE</name>
    <name evidence="5" type="ORF">GCM10011400_71060</name>
</gene>
<accession>A0ABQ1NGQ8</accession>
<dbReference type="SMART" id="SM00822">
    <property type="entry name" value="PKS_KR"/>
    <property type="match status" value="1"/>
</dbReference>
<protein>
    <submittedName>
        <fullName evidence="5">Short-chain dehydrogenase</fullName>
    </submittedName>
</protein>
<evidence type="ECO:0000256" key="2">
    <source>
        <dbReference type="ARBA" id="ARBA00023002"/>
    </source>
</evidence>
<feature type="domain" description="Ketoreductase" evidence="4">
    <location>
        <begin position="39"/>
        <end position="214"/>
    </location>
</feature>
<evidence type="ECO:0000256" key="1">
    <source>
        <dbReference type="ARBA" id="ARBA00006484"/>
    </source>
</evidence>
<sequence>MARFDSRLASFASAWRDPQSYDDLMEAPTNEEVMTKQSNTALITGASSGIGRELATIHAKKRGDLVLVARSRDKLDALKRELEAQYGIAATVIAEDLSKPGAAQRIFEQTQAHGITIDVLINNAGFGGHGLFHEQNLAGIQAMMQVNMATLTELTHLYLNGMVQRKRGRILNVSSTASFMPGPLQAVYYATKAYVTSFTQAIAEEVAVYNVTATALCPGAVATGFVEAGNLEGVDIWKQAKSAESVAQCGYDAMERGELIAFNEGKLKFLLNWVVPLLPRRTTLKMSRQAMEKA</sequence>
<dbReference type="Pfam" id="PF00106">
    <property type="entry name" value="adh_short"/>
    <property type="match status" value="1"/>
</dbReference>
<name>A0ABQ1NGQ8_9BURK</name>
<dbReference type="Proteomes" id="UP000602004">
    <property type="component" value="Unassembled WGS sequence"/>
</dbReference>
<dbReference type="InterPro" id="IPR036291">
    <property type="entry name" value="NAD(P)-bd_dom_sf"/>
</dbReference>
<reference evidence="6" key="1">
    <citation type="journal article" date="2019" name="Int. J. Syst. Evol. Microbiol.">
        <title>The Global Catalogue of Microorganisms (GCM) 10K type strain sequencing project: providing services to taxonomists for standard genome sequencing and annotation.</title>
        <authorList>
            <consortium name="The Broad Institute Genomics Platform"/>
            <consortium name="The Broad Institute Genome Sequencing Center for Infectious Disease"/>
            <person name="Wu L."/>
            <person name="Ma J."/>
        </authorList>
    </citation>
    <scope>NUCLEOTIDE SEQUENCE [LARGE SCALE GENOMIC DNA]</scope>
    <source>
        <strain evidence="6">CGMCC 1.15103</strain>
    </source>
</reference>
<comment type="caution">
    <text evidence="5">The sequence shown here is derived from an EMBL/GenBank/DDBJ whole genome shotgun (WGS) entry which is preliminary data.</text>
</comment>
<dbReference type="PIRSF" id="PIRSF000126">
    <property type="entry name" value="11-beta-HSD1"/>
    <property type="match status" value="1"/>
</dbReference>
<comment type="similarity">
    <text evidence="1 3">Belongs to the short-chain dehydrogenases/reductases (SDR) family.</text>
</comment>
<keyword evidence="6" id="KW-1185">Reference proteome</keyword>
<organism evidence="5 6">
    <name type="scientific">Paraburkholderia caffeinilytica</name>
    <dbReference type="NCBI Taxonomy" id="1761016"/>
    <lineage>
        <taxon>Bacteria</taxon>
        <taxon>Pseudomonadati</taxon>
        <taxon>Pseudomonadota</taxon>
        <taxon>Betaproteobacteria</taxon>
        <taxon>Burkholderiales</taxon>
        <taxon>Burkholderiaceae</taxon>
        <taxon>Paraburkholderia</taxon>
    </lineage>
</organism>
<evidence type="ECO:0000256" key="3">
    <source>
        <dbReference type="RuleBase" id="RU000363"/>
    </source>
</evidence>
<evidence type="ECO:0000313" key="6">
    <source>
        <dbReference type="Proteomes" id="UP000602004"/>
    </source>
</evidence>
<proteinExistence type="inferred from homology"/>
<dbReference type="PANTHER" id="PTHR42901">
    <property type="entry name" value="ALCOHOL DEHYDROGENASE"/>
    <property type="match status" value="1"/>
</dbReference>